<dbReference type="NCBIfam" id="TIGR03641">
    <property type="entry name" value="cas1_HMARI"/>
    <property type="match status" value="1"/>
</dbReference>
<comment type="function">
    <text evidence="9">CRISPR (clustered regularly interspaced short palindromic repeat), is an adaptive immune system that provides protection against mobile genetic elements (viruses, transposable elements and conjugative plasmids). CRISPR clusters contain spacers, sequences complementary to antecedent mobile elements, and target invading nucleic acids. CRISPR clusters are transcribed and processed into CRISPR RNA (crRNA). Acts as a dsDNA endonuclease. Involved in the integration of spacer DNA into the CRISPR cassette.</text>
</comment>
<dbReference type="InterPro" id="IPR019858">
    <property type="entry name" value="CRISPR-assoc_Cas1_HMARI/TNEAP"/>
</dbReference>
<keyword evidence="7 9" id="KW-0238">DNA-binding</keyword>
<dbReference type="InterPro" id="IPR042206">
    <property type="entry name" value="CRISPR-assoc_Cas1_C"/>
</dbReference>
<comment type="caution">
    <text evidence="10">The sequence shown here is derived from an EMBL/GenBank/DDBJ whole genome shotgun (WGS) entry which is preliminary data.</text>
</comment>
<evidence type="ECO:0000256" key="9">
    <source>
        <dbReference type="HAMAP-Rule" id="MF_01470"/>
    </source>
</evidence>
<dbReference type="Proteomes" id="UP000075578">
    <property type="component" value="Unassembled WGS sequence"/>
</dbReference>
<dbReference type="Gene3D" id="3.100.10.20">
    <property type="entry name" value="CRISPR-associated endonuclease Cas1, N-terminal domain"/>
    <property type="match status" value="1"/>
</dbReference>
<evidence type="ECO:0000256" key="5">
    <source>
        <dbReference type="ARBA" id="ARBA00022842"/>
    </source>
</evidence>
<comment type="subunit">
    <text evidence="9">Homodimer, forms a heterotetramer with a Cas2 homodimer.</text>
</comment>
<comment type="cofactor">
    <cofactor evidence="9">
        <name>Mg(2+)</name>
        <dbReference type="ChEBI" id="CHEBI:18420"/>
    </cofactor>
    <cofactor evidence="9">
        <name>Mn(2+)</name>
        <dbReference type="ChEBI" id="CHEBI:29035"/>
    </cofactor>
</comment>
<feature type="binding site" evidence="9">
    <location>
        <position position="154"/>
    </location>
    <ligand>
        <name>Mn(2+)</name>
        <dbReference type="ChEBI" id="CHEBI:29035"/>
    </ligand>
</feature>
<dbReference type="InterPro" id="IPR002729">
    <property type="entry name" value="CRISPR-assoc_Cas1"/>
</dbReference>
<feature type="binding site" evidence="9">
    <location>
        <position position="219"/>
    </location>
    <ligand>
        <name>Mn(2+)</name>
        <dbReference type="ChEBI" id="CHEBI:29035"/>
    </ligand>
</feature>
<evidence type="ECO:0000256" key="2">
    <source>
        <dbReference type="ARBA" id="ARBA00022723"/>
    </source>
</evidence>
<dbReference type="InterPro" id="IPR042211">
    <property type="entry name" value="CRISPR-assoc_Cas1_N"/>
</dbReference>
<keyword evidence="4 9" id="KW-0378">Hydrolase</keyword>
<dbReference type="HAMAP" id="MF_01470">
    <property type="entry name" value="Cas1"/>
    <property type="match status" value="1"/>
</dbReference>
<name>A0A150IUP5_9EURY</name>
<dbReference type="GO" id="GO:0051607">
    <property type="term" value="P:defense response to virus"/>
    <property type="evidence" value="ECO:0007669"/>
    <property type="project" value="UniProtKB-UniRule"/>
</dbReference>
<keyword evidence="6 9" id="KW-0051">Antiviral defense</keyword>
<dbReference type="GO" id="GO:0004520">
    <property type="term" value="F:DNA endonuclease activity"/>
    <property type="evidence" value="ECO:0007669"/>
    <property type="project" value="InterPro"/>
</dbReference>
<feature type="binding site" evidence="9">
    <location>
        <position position="234"/>
    </location>
    <ligand>
        <name>Mn(2+)</name>
        <dbReference type="ChEBI" id="CHEBI:29035"/>
    </ligand>
</feature>
<evidence type="ECO:0000256" key="1">
    <source>
        <dbReference type="ARBA" id="ARBA00022722"/>
    </source>
</evidence>
<keyword evidence="2 9" id="KW-0479">Metal-binding</keyword>
<protein>
    <recommendedName>
        <fullName evidence="9">CRISPR-associated endonuclease Cas1</fullName>
        <ecNumber evidence="9">3.1.-.-</ecNumber>
    </recommendedName>
</protein>
<evidence type="ECO:0000256" key="8">
    <source>
        <dbReference type="ARBA" id="ARBA00023211"/>
    </source>
</evidence>
<dbReference type="NCBIfam" id="TIGR00287">
    <property type="entry name" value="cas1"/>
    <property type="match status" value="1"/>
</dbReference>
<evidence type="ECO:0000313" key="11">
    <source>
        <dbReference type="Proteomes" id="UP000075578"/>
    </source>
</evidence>
<evidence type="ECO:0000256" key="6">
    <source>
        <dbReference type="ARBA" id="ARBA00023118"/>
    </source>
</evidence>
<dbReference type="AlphaFoldDB" id="A0A150IUP5"/>
<keyword evidence="3 9" id="KW-0255">Endonuclease</keyword>
<reference evidence="10 11" key="1">
    <citation type="journal article" date="2016" name="ISME J.">
        <title>Chasing the elusive Euryarchaeota class WSA2: genomes reveal a uniquely fastidious methyl-reducing methanogen.</title>
        <authorList>
            <person name="Nobu M.K."/>
            <person name="Narihiro T."/>
            <person name="Kuroda K."/>
            <person name="Mei R."/>
            <person name="Liu W.T."/>
        </authorList>
    </citation>
    <scope>NUCLEOTIDE SEQUENCE [LARGE SCALE GENOMIC DNA]</scope>
    <source>
        <strain evidence="10">U1lsi0528_Bin089</strain>
    </source>
</reference>
<evidence type="ECO:0000256" key="4">
    <source>
        <dbReference type="ARBA" id="ARBA00022801"/>
    </source>
</evidence>
<dbReference type="Pfam" id="PF01867">
    <property type="entry name" value="Cas_Cas1"/>
    <property type="match status" value="1"/>
</dbReference>
<gene>
    <name evidence="9 10" type="primary">cas1</name>
    <name evidence="10" type="ORF">AMQ74_01590</name>
</gene>
<sequence length="327" mass="38537">MIGGEIIKKNYYLMSDGILKRKENTLYFHNKDGKKPIPISKIYSIYAYGSLSFSSQAVHLLAKEGVPIHFFNYYGFYDGSFYPRETLLSGDLLIKQAENYLDHDRRMVIAGKLVEGAARNMEKVLSYYKIDNGIDKILNGLNSCNEITELMNVEGRIRSHYYDKMDLILPEGFKMEGRSRRPPENMVNALISFGNSMIYSTVLTEIYNTQLNPTISYLHEPSERRYSLALDLSEIFKPILVDRLIFYLVNKKMLREKDFEQDLNYCLLNDKGRKTFIKEYDERLKKTIKHRELGRKVSYRRLIRLESYKLIKHLLGTKDYKPFVMWW</sequence>
<evidence type="ECO:0000313" key="10">
    <source>
        <dbReference type="EMBL" id="KYC48595.1"/>
    </source>
</evidence>
<evidence type="ECO:0000256" key="3">
    <source>
        <dbReference type="ARBA" id="ARBA00022759"/>
    </source>
</evidence>
<keyword evidence="1 9" id="KW-0540">Nuclease</keyword>
<dbReference type="Gene3D" id="1.20.120.920">
    <property type="entry name" value="CRISPR-associated endonuclease Cas1, C-terminal domain"/>
    <property type="match status" value="1"/>
</dbReference>
<accession>A0A150IUP5</accession>
<dbReference type="GO" id="GO:0003677">
    <property type="term" value="F:DNA binding"/>
    <property type="evidence" value="ECO:0007669"/>
    <property type="project" value="UniProtKB-KW"/>
</dbReference>
<evidence type="ECO:0000256" key="7">
    <source>
        <dbReference type="ARBA" id="ARBA00023125"/>
    </source>
</evidence>
<keyword evidence="8 9" id="KW-0464">Manganese</keyword>
<dbReference type="PATRIC" id="fig|1705564.3.peg.1689"/>
<dbReference type="GO" id="GO:0016787">
    <property type="term" value="F:hydrolase activity"/>
    <property type="evidence" value="ECO:0007669"/>
    <property type="project" value="UniProtKB-KW"/>
</dbReference>
<dbReference type="EC" id="3.1.-.-" evidence="9"/>
<dbReference type="EMBL" id="LNGD01000137">
    <property type="protein sequence ID" value="KYC48595.1"/>
    <property type="molecule type" value="Genomic_DNA"/>
</dbReference>
<keyword evidence="5 9" id="KW-0460">Magnesium</keyword>
<dbReference type="PANTHER" id="PTHR43219">
    <property type="entry name" value="CRISPR-ASSOCIATED ENDONUCLEASE CAS1"/>
    <property type="match status" value="1"/>
</dbReference>
<proteinExistence type="inferred from homology"/>
<dbReference type="GO" id="GO:0043571">
    <property type="term" value="P:maintenance of CRISPR repeat elements"/>
    <property type="evidence" value="ECO:0007669"/>
    <property type="project" value="UniProtKB-UniRule"/>
</dbReference>
<dbReference type="CDD" id="cd09722">
    <property type="entry name" value="Cas1_I-B"/>
    <property type="match status" value="1"/>
</dbReference>
<comment type="similarity">
    <text evidence="9">Belongs to the CRISPR-associated endonuclease Cas1 family.</text>
</comment>
<dbReference type="PANTHER" id="PTHR43219:SF2">
    <property type="entry name" value="CRISPR-ASSOCIATED ENDONUCLEASE CAS1"/>
    <property type="match status" value="1"/>
</dbReference>
<organism evidence="10 11">
    <name type="scientific">Candidatus Methanofastidiosum methylothiophilum</name>
    <dbReference type="NCBI Taxonomy" id="1705564"/>
    <lineage>
        <taxon>Archaea</taxon>
        <taxon>Methanobacteriati</taxon>
        <taxon>Methanobacteriota</taxon>
        <taxon>Stenosarchaea group</taxon>
        <taxon>Candidatus Methanofastidiosia</taxon>
        <taxon>Candidatus Methanofastidiosales</taxon>
        <taxon>Candidatus Methanofastidiosaceae</taxon>
        <taxon>Candidatus Methanofastidiosum</taxon>
    </lineage>
</organism>
<dbReference type="GO" id="GO:0046872">
    <property type="term" value="F:metal ion binding"/>
    <property type="evidence" value="ECO:0007669"/>
    <property type="project" value="UniProtKB-UniRule"/>
</dbReference>